<dbReference type="PANTHER" id="PTHR12128:SF66">
    <property type="entry name" value="4-HYDROXY-2-OXOGLUTARATE ALDOLASE, MITOCHONDRIAL"/>
    <property type="match status" value="1"/>
</dbReference>
<accession>A0ABX9PSY7</accession>
<protein>
    <recommendedName>
        <fullName evidence="7">Dihydrodipicolinate synthase family protein</fullName>
    </recommendedName>
</protein>
<evidence type="ECO:0000256" key="4">
    <source>
        <dbReference type="PIRNR" id="PIRNR001365"/>
    </source>
</evidence>
<dbReference type="PROSITE" id="PS00666">
    <property type="entry name" value="DHDPS_2"/>
    <property type="match status" value="1"/>
</dbReference>
<evidence type="ECO:0000256" key="1">
    <source>
        <dbReference type="ARBA" id="ARBA00007592"/>
    </source>
</evidence>
<evidence type="ECO:0000256" key="2">
    <source>
        <dbReference type="ARBA" id="ARBA00023239"/>
    </source>
</evidence>
<name>A0ABX9PSY7_9GAMM</name>
<dbReference type="InterPro" id="IPR020625">
    <property type="entry name" value="Schiff_base-form_aldolases_AS"/>
</dbReference>
<dbReference type="Pfam" id="PF00701">
    <property type="entry name" value="DHDPS"/>
    <property type="match status" value="1"/>
</dbReference>
<keyword evidence="6" id="KW-1185">Reference proteome</keyword>
<evidence type="ECO:0008006" key="7">
    <source>
        <dbReference type="Google" id="ProtNLM"/>
    </source>
</evidence>
<dbReference type="CDD" id="cd00408">
    <property type="entry name" value="DHDPS-like"/>
    <property type="match status" value="1"/>
</dbReference>
<dbReference type="InterPro" id="IPR013785">
    <property type="entry name" value="Aldolase_TIM"/>
</dbReference>
<dbReference type="RefSeq" id="WP_120162781.1">
    <property type="nucleotide sequence ID" value="NZ_RAHI01000014.1"/>
</dbReference>
<dbReference type="Proteomes" id="UP000284853">
    <property type="component" value="Unassembled WGS sequence"/>
</dbReference>
<gene>
    <name evidence="5" type="ORF">CKQ54_04515</name>
</gene>
<organism evidence="5 6">
    <name type="scientific">Rahnella variigena</name>
    <dbReference type="NCBI Taxonomy" id="574964"/>
    <lineage>
        <taxon>Bacteria</taxon>
        <taxon>Pseudomonadati</taxon>
        <taxon>Pseudomonadota</taxon>
        <taxon>Gammaproteobacteria</taxon>
        <taxon>Enterobacterales</taxon>
        <taxon>Yersiniaceae</taxon>
        <taxon>Rahnella</taxon>
    </lineage>
</organism>
<comment type="similarity">
    <text evidence="1 4">Belongs to the DapA family.</text>
</comment>
<keyword evidence="3" id="KW-0704">Schiff base</keyword>
<evidence type="ECO:0000313" key="5">
    <source>
        <dbReference type="EMBL" id="RKF67694.1"/>
    </source>
</evidence>
<dbReference type="InterPro" id="IPR002220">
    <property type="entry name" value="DapA-like"/>
</dbReference>
<dbReference type="Gene3D" id="3.20.20.70">
    <property type="entry name" value="Aldolase class I"/>
    <property type="match status" value="1"/>
</dbReference>
<reference evidence="5 6" key="1">
    <citation type="submission" date="2017-08" db="EMBL/GenBank/DDBJ databases">
        <title>Comparative genomics of bacteria isolated from necrotic lesions of AOD affected trees.</title>
        <authorList>
            <person name="Doonan J."/>
            <person name="Denman S."/>
            <person name="Mcdonald J.E."/>
        </authorList>
    </citation>
    <scope>NUCLEOTIDE SEQUENCE [LARGE SCALE GENOMIC DNA]</scope>
    <source>
        <strain evidence="5 6">CIP 105588</strain>
    </source>
</reference>
<evidence type="ECO:0000313" key="6">
    <source>
        <dbReference type="Proteomes" id="UP000284853"/>
    </source>
</evidence>
<dbReference type="SMART" id="SM01130">
    <property type="entry name" value="DHDPS"/>
    <property type="match status" value="1"/>
</dbReference>
<dbReference type="PANTHER" id="PTHR12128">
    <property type="entry name" value="DIHYDRODIPICOLINATE SYNTHASE"/>
    <property type="match status" value="1"/>
</dbReference>
<proteinExistence type="inferred from homology"/>
<sequence length="301" mass="32083">MMLRPSGVISAMLTPWKAGKPDMDMLRKIVDFQIAAGLSALFPVSSVGEAGYMDVEQKRAVVETVVEQTAGRVPVWAGIPATTADESIALAHAAERAGASGVVLMPPSFYHYDAATLTTVFRQVASAVNLPLCLYNIPFFADPLSAESVAELAAHPNIVGIKDSSGDAVGMMKMLSCCPQADADFAVMTGREEFFFSALCAGATGSVTATAGVLPEVMRKIYDLFSEGKTEQSKALQFAALPVMSMMASLPFPLGYKLGMSLRGFPLGENKIPLSDEIKQKIDDLSFSLNKEITSLLTLIK</sequence>
<dbReference type="SUPFAM" id="SSF51569">
    <property type="entry name" value="Aldolase"/>
    <property type="match status" value="1"/>
</dbReference>
<dbReference type="PIRSF" id="PIRSF001365">
    <property type="entry name" value="DHDPS"/>
    <property type="match status" value="1"/>
</dbReference>
<dbReference type="EMBL" id="NSDJ01000001">
    <property type="protein sequence ID" value="RKF67694.1"/>
    <property type="molecule type" value="Genomic_DNA"/>
</dbReference>
<keyword evidence="2 4" id="KW-0456">Lyase</keyword>
<comment type="caution">
    <text evidence="5">The sequence shown here is derived from an EMBL/GenBank/DDBJ whole genome shotgun (WGS) entry which is preliminary data.</text>
</comment>
<evidence type="ECO:0000256" key="3">
    <source>
        <dbReference type="ARBA" id="ARBA00023270"/>
    </source>
</evidence>